<evidence type="ECO:0000256" key="1">
    <source>
        <dbReference type="SAM" id="MobiDB-lite"/>
    </source>
</evidence>
<proteinExistence type="predicted"/>
<feature type="region of interest" description="Disordered" evidence="1">
    <location>
        <begin position="140"/>
        <end position="178"/>
    </location>
</feature>
<feature type="compositionally biased region" description="Polar residues" evidence="1">
    <location>
        <begin position="146"/>
        <end position="156"/>
    </location>
</feature>
<dbReference type="Proteomes" id="UP001265746">
    <property type="component" value="Unassembled WGS sequence"/>
</dbReference>
<evidence type="ECO:0000313" key="2">
    <source>
        <dbReference type="EMBL" id="KAK2609959.1"/>
    </source>
</evidence>
<keyword evidence="3" id="KW-1185">Reference proteome</keyword>
<feature type="region of interest" description="Disordered" evidence="1">
    <location>
        <begin position="198"/>
        <end position="217"/>
    </location>
</feature>
<accession>A0AAD9SKC7</accession>
<gene>
    <name evidence="2" type="ORF">N8I77_003424</name>
</gene>
<comment type="caution">
    <text evidence="2">The sequence shown here is derived from an EMBL/GenBank/DDBJ whole genome shotgun (WGS) entry which is preliminary data.</text>
</comment>
<reference evidence="2" key="1">
    <citation type="submission" date="2023-06" db="EMBL/GenBank/DDBJ databases">
        <authorList>
            <person name="Noh H."/>
        </authorList>
    </citation>
    <scope>NUCLEOTIDE SEQUENCE</scope>
    <source>
        <strain evidence="2">DUCC20226</strain>
    </source>
</reference>
<organism evidence="2 3">
    <name type="scientific">Phomopsis amygdali</name>
    <name type="common">Fusicoccum amygdali</name>
    <dbReference type="NCBI Taxonomy" id="1214568"/>
    <lineage>
        <taxon>Eukaryota</taxon>
        <taxon>Fungi</taxon>
        <taxon>Dikarya</taxon>
        <taxon>Ascomycota</taxon>
        <taxon>Pezizomycotina</taxon>
        <taxon>Sordariomycetes</taxon>
        <taxon>Sordariomycetidae</taxon>
        <taxon>Diaporthales</taxon>
        <taxon>Diaporthaceae</taxon>
        <taxon>Diaporthe</taxon>
    </lineage>
</organism>
<feature type="region of interest" description="Disordered" evidence="1">
    <location>
        <begin position="250"/>
        <end position="276"/>
    </location>
</feature>
<dbReference type="EMBL" id="JAUJFL010000002">
    <property type="protein sequence ID" value="KAK2609959.1"/>
    <property type="molecule type" value="Genomic_DNA"/>
</dbReference>
<sequence length="289" mass="32553">MFFKRIKQDFHVEKEAACHHAISIKDGMEISGFKTHGSQPITYIRDKTQTQEVDEDYNLSPTSPPSHGPMRRNLCQEAIKPVDDLIRNLNYKDTVIEVPTGGSCVQSPPVAPLRNLATKKKKIENGVNELMDDKTWGLNYKENGSKRSPGSNSCAESPSFPQPTKLARKKEEVENRVNGSMNDRIWGLNYKEAGLESSPGGFCAQSPAHPQPTKLQKQKQDVERIINDPLDDHIWNLNHDKLTMKFPTDGSCSLSPPLPQPSKLATKKEQAGKMMNKPFDDLAWRLKYK</sequence>
<protein>
    <submittedName>
        <fullName evidence="2">Uncharacterized protein</fullName>
    </submittedName>
</protein>
<dbReference type="AlphaFoldDB" id="A0AAD9SKC7"/>
<evidence type="ECO:0000313" key="3">
    <source>
        <dbReference type="Proteomes" id="UP001265746"/>
    </source>
</evidence>
<name>A0AAD9SKC7_PHOAM</name>